<evidence type="ECO:0000313" key="2">
    <source>
        <dbReference type="Proteomes" id="UP000234331"/>
    </source>
</evidence>
<dbReference type="Proteomes" id="UP000234331">
    <property type="component" value="Unassembled WGS sequence"/>
</dbReference>
<reference evidence="1 2" key="1">
    <citation type="submission" date="2017-06" db="EMBL/GenBank/DDBJ databases">
        <authorList>
            <person name="Kim H.J."/>
            <person name="Triplett B.A."/>
        </authorList>
    </citation>
    <scope>NUCLEOTIDE SEQUENCE [LARGE SCALE GENOMIC DNA]</scope>
    <source>
        <strain evidence="1">FRACA_ARgP5</strain>
    </source>
</reference>
<accession>A0A2I2KKB5</accession>
<proteinExistence type="predicted"/>
<protein>
    <submittedName>
        <fullName evidence="1">Uncharacterized protein</fullName>
    </submittedName>
</protein>
<organism evidence="1 2">
    <name type="scientific">Frankia canadensis</name>
    <dbReference type="NCBI Taxonomy" id="1836972"/>
    <lineage>
        <taxon>Bacteria</taxon>
        <taxon>Bacillati</taxon>
        <taxon>Actinomycetota</taxon>
        <taxon>Actinomycetes</taxon>
        <taxon>Frankiales</taxon>
        <taxon>Frankiaceae</taxon>
        <taxon>Frankia</taxon>
    </lineage>
</organism>
<name>A0A2I2KKB5_9ACTN</name>
<keyword evidence="2" id="KW-1185">Reference proteome</keyword>
<evidence type="ECO:0000313" key="1">
    <source>
        <dbReference type="EMBL" id="SNQ46111.1"/>
    </source>
</evidence>
<gene>
    <name evidence="1" type="ORF">FRACA_1260009</name>
</gene>
<dbReference type="AlphaFoldDB" id="A0A2I2KKB5"/>
<sequence>MTSDLLDPVTSLVLMSDRLSLV</sequence>
<dbReference type="EMBL" id="FZMO01000031">
    <property type="protein sequence ID" value="SNQ46111.1"/>
    <property type="molecule type" value="Genomic_DNA"/>
</dbReference>